<dbReference type="AlphaFoldDB" id="A0AAD9CWM7"/>
<comment type="subcellular location">
    <subcellularLocation>
        <location evidence="1">Vacuole membrane</location>
        <topology evidence="1">Multi-pass membrane protein</topology>
    </subcellularLocation>
</comment>
<keyword evidence="11" id="KW-1185">Reference proteome</keyword>
<feature type="compositionally biased region" description="Pro residues" evidence="7">
    <location>
        <begin position="19"/>
        <end position="29"/>
    </location>
</feature>
<feature type="transmembrane region" description="Helical" evidence="8">
    <location>
        <begin position="133"/>
        <end position="156"/>
    </location>
</feature>
<organism evidence="10 11">
    <name type="scientific">Papiliotrema laurentii</name>
    <name type="common">Cryptococcus laurentii</name>
    <dbReference type="NCBI Taxonomy" id="5418"/>
    <lineage>
        <taxon>Eukaryota</taxon>
        <taxon>Fungi</taxon>
        <taxon>Dikarya</taxon>
        <taxon>Basidiomycota</taxon>
        <taxon>Agaricomycotina</taxon>
        <taxon>Tremellomycetes</taxon>
        <taxon>Tremellales</taxon>
        <taxon>Rhynchogastremaceae</taxon>
        <taxon>Papiliotrema</taxon>
    </lineage>
</organism>
<evidence type="ECO:0000256" key="8">
    <source>
        <dbReference type="SAM" id="Phobius"/>
    </source>
</evidence>
<evidence type="ECO:0000256" key="7">
    <source>
        <dbReference type="SAM" id="MobiDB-lite"/>
    </source>
</evidence>
<dbReference type="FunFam" id="1.10.287.570:FF:000003">
    <property type="entry name" value="Anion exchange family protein"/>
    <property type="match status" value="1"/>
</dbReference>
<evidence type="ECO:0000256" key="4">
    <source>
        <dbReference type="ARBA" id="ARBA00022692"/>
    </source>
</evidence>
<protein>
    <submittedName>
        <fullName evidence="10">HCO3 transporter family-domain-containing protein</fullName>
    </submittedName>
</protein>
<evidence type="ECO:0000256" key="1">
    <source>
        <dbReference type="ARBA" id="ARBA00004128"/>
    </source>
</evidence>
<dbReference type="Gene3D" id="1.10.287.570">
    <property type="entry name" value="Helical hairpin bin"/>
    <property type="match status" value="1"/>
</dbReference>
<evidence type="ECO:0000259" key="9">
    <source>
        <dbReference type="Pfam" id="PF00955"/>
    </source>
</evidence>
<comment type="similarity">
    <text evidence="2">Belongs to the anion exchanger (TC 2.A.31) family.</text>
</comment>
<dbReference type="InterPro" id="IPR003020">
    <property type="entry name" value="HCO3_transpt_euk"/>
</dbReference>
<feature type="transmembrane region" description="Helical" evidence="8">
    <location>
        <begin position="337"/>
        <end position="356"/>
    </location>
</feature>
<dbReference type="EMBL" id="JAODAN010000007">
    <property type="protein sequence ID" value="KAK1922970.1"/>
    <property type="molecule type" value="Genomic_DNA"/>
</dbReference>
<keyword evidence="5 8" id="KW-1133">Transmembrane helix</keyword>
<reference evidence="10" key="1">
    <citation type="submission" date="2023-02" db="EMBL/GenBank/DDBJ databases">
        <title>Identification and recombinant expression of a fungal hydrolase from Papiliotrema laurentii that hydrolyzes apple cutin and clears colloidal polyester polyurethane.</title>
        <authorList>
            <consortium name="DOE Joint Genome Institute"/>
            <person name="Roman V.A."/>
            <person name="Bojanowski C."/>
            <person name="Crable B.R."/>
            <person name="Wagner D.N."/>
            <person name="Hung C.S."/>
            <person name="Nadeau L.J."/>
            <person name="Schratz L."/>
            <person name="Haridas S."/>
            <person name="Pangilinan J."/>
            <person name="Lipzen A."/>
            <person name="Na H."/>
            <person name="Yan M."/>
            <person name="Ng V."/>
            <person name="Grigoriev I.V."/>
            <person name="Spatafora J.W."/>
            <person name="Barlow D."/>
            <person name="Biffinger J."/>
            <person name="Kelley-Loughnane N."/>
            <person name="Varaljay V.A."/>
            <person name="Crookes-Goodson W.J."/>
        </authorList>
    </citation>
    <scope>NUCLEOTIDE SEQUENCE</scope>
    <source>
        <strain evidence="10">5307AH</strain>
    </source>
</reference>
<feature type="transmembrane region" description="Helical" evidence="8">
    <location>
        <begin position="177"/>
        <end position="197"/>
    </location>
</feature>
<dbReference type="GO" id="GO:0005452">
    <property type="term" value="F:solute:inorganic anion antiporter activity"/>
    <property type="evidence" value="ECO:0007669"/>
    <property type="project" value="InterPro"/>
</dbReference>
<dbReference type="Pfam" id="PF00955">
    <property type="entry name" value="HCO3_cotransp"/>
    <property type="match status" value="2"/>
</dbReference>
<evidence type="ECO:0000256" key="5">
    <source>
        <dbReference type="ARBA" id="ARBA00022989"/>
    </source>
</evidence>
<dbReference type="GO" id="GO:0006820">
    <property type="term" value="P:monoatomic anion transport"/>
    <property type="evidence" value="ECO:0007669"/>
    <property type="project" value="InterPro"/>
</dbReference>
<keyword evidence="6 8" id="KW-0472">Membrane</keyword>
<evidence type="ECO:0000256" key="3">
    <source>
        <dbReference type="ARBA" id="ARBA00022554"/>
    </source>
</evidence>
<feature type="compositionally biased region" description="Basic residues" evidence="7">
    <location>
        <begin position="466"/>
        <end position="479"/>
    </location>
</feature>
<feature type="region of interest" description="Disordered" evidence="7">
    <location>
        <begin position="1"/>
        <end position="36"/>
    </location>
</feature>
<feature type="transmembrane region" description="Helical" evidence="8">
    <location>
        <begin position="579"/>
        <end position="596"/>
    </location>
</feature>
<feature type="domain" description="Bicarbonate transporter-like transmembrane" evidence="9">
    <location>
        <begin position="475"/>
        <end position="635"/>
    </location>
</feature>
<feature type="region of interest" description="Disordered" evidence="7">
    <location>
        <begin position="452"/>
        <end position="479"/>
    </location>
</feature>
<gene>
    <name evidence="10" type="ORF">DB88DRAFT_493350</name>
</gene>
<dbReference type="GO" id="GO:0005774">
    <property type="term" value="C:vacuolar membrane"/>
    <property type="evidence" value="ECO:0007669"/>
    <property type="project" value="UniProtKB-SubCell"/>
</dbReference>
<dbReference type="PANTHER" id="PTHR11453">
    <property type="entry name" value="ANION EXCHANGE PROTEIN"/>
    <property type="match status" value="1"/>
</dbReference>
<evidence type="ECO:0000313" key="10">
    <source>
        <dbReference type="EMBL" id="KAK1922970.1"/>
    </source>
</evidence>
<dbReference type="GO" id="GO:0080139">
    <property type="term" value="F:borate efflux transmembrane transporter activity"/>
    <property type="evidence" value="ECO:0007669"/>
    <property type="project" value="TreeGrafter"/>
</dbReference>
<feature type="transmembrane region" description="Helical" evidence="8">
    <location>
        <begin position="103"/>
        <end position="121"/>
    </location>
</feature>
<evidence type="ECO:0000313" key="11">
    <source>
        <dbReference type="Proteomes" id="UP001182556"/>
    </source>
</evidence>
<name>A0AAD9CWM7_PAPLA</name>
<accession>A0AAD9CWM7</accession>
<feature type="transmembrane region" description="Helical" evidence="8">
    <location>
        <begin position="282"/>
        <end position="300"/>
    </location>
</feature>
<feature type="domain" description="Bicarbonate transporter-like transmembrane" evidence="9">
    <location>
        <begin position="73"/>
        <end position="238"/>
    </location>
</feature>
<dbReference type="GO" id="GO:0050801">
    <property type="term" value="P:monoatomic ion homeostasis"/>
    <property type="evidence" value="ECO:0007669"/>
    <property type="project" value="TreeGrafter"/>
</dbReference>
<proteinExistence type="inferred from homology"/>
<feature type="transmembrane region" description="Helical" evidence="8">
    <location>
        <begin position="602"/>
        <end position="619"/>
    </location>
</feature>
<keyword evidence="4 8" id="KW-0812">Transmembrane</keyword>
<evidence type="ECO:0000256" key="6">
    <source>
        <dbReference type="ARBA" id="ARBA00023136"/>
    </source>
</evidence>
<dbReference type="GO" id="GO:0000324">
    <property type="term" value="C:fungal-type vacuole"/>
    <property type="evidence" value="ECO:0007669"/>
    <property type="project" value="TreeGrafter"/>
</dbReference>
<dbReference type="InterPro" id="IPR011531">
    <property type="entry name" value="HCO3_transpt-like_TM_dom"/>
</dbReference>
<comment type="caution">
    <text evidence="10">The sequence shown here is derived from an EMBL/GenBank/DDBJ whole genome shotgun (WGS) entry which is preliminary data.</text>
</comment>
<feature type="transmembrane region" description="Helical" evidence="8">
    <location>
        <begin position="241"/>
        <end position="262"/>
    </location>
</feature>
<dbReference type="GO" id="GO:0005886">
    <property type="term" value="C:plasma membrane"/>
    <property type="evidence" value="ECO:0007669"/>
    <property type="project" value="TreeGrafter"/>
</dbReference>
<dbReference type="PANTHER" id="PTHR11453:SF82">
    <property type="entry name" value="BORON TRANSPORTER 1"/>
    <property type="match status" value="1"/>
</dbReference>
<feature type="transmembrane region" description="Helical" evidence="8">
    <location>
        <begin position="376"/>
        <end position="395"/>
    </location>
</feature>
<evidence type="ECO:0000256" key="2">
    <source>
        <dbReference type="ARBA" id="ARBA00010993"/>
    </source>
</evidence>
<keyword evidence="3" id="KW-0926">Vacuole</keyword>
<dbReference type="Proteomes" id="UP001182556">
    <property type="component" value="Unassembled WGS sequence"/>
</dbReference>
<sequence length="650" mass="71725">MSARRRSSASYPREAYLRPAPPENPPDPPLTLLHPTRSPTRSVHLAPHLDEAVHIERARGKRSGWSRFAWLGSGMRNDIRNRAPWYWSDWTDAWNYRVIPSTWFIFAANVLPGIAFSLDLIEATGQYGVQEVLLSSFIAAGTASFFGAQPLLISGVTGPITVFNKTIYDIFEGREGFLYLEFIGWVYLWGAIFHWIAAFTNAVAGLRYVTRFSCDTFGFYVAAVYVQYGIQVVTRQFGQSSAPAAFLGILLALVTLVVPHYFNGLARSGYVSKGFRRFCSDYGMPLTIVAATGLAYWGRFNPYVNEPDMTLPVTRKTWATASGRDWLVPFWKLEGKYVGIAMPFGLVLFILFYFDANVSSLIAQGSEFPLKKPAGFHWDFFLLGITTFVAGLLGIPAPNGLIPQAPMHTASLVVMGYEDSSGASSATAVSDSEDLARPPQENDDQVIQLSELEDGQHQLRQTSSGQKKKTKRRLSLSEVRKKRQAAAEANAGRREVPVAVVEQRVSNLAQGSLCLVLMTKPFEHVLGLIPKGVLAGLFWYMGTDALLTSGVTEKMLYLVRDPRAISPTDPLNKVRRSRILIFLIVELIGFGATFAITQTIAAIGFPVIIMLLVPVRYFIVPYLGISPEELDVLDGAVASPFTMESVGGSS</sequence>